<accession>G4ZED3</accession>
<proteinExistence type="predicted"/>
<dbReference type="GeneID" id="20663398"/>
<evidence type="ECO:0000313" key="2">
    <source>
        <dbReference type="Proteomes" id="UP000002640"/>
    </source>
</evidence>
<evidence type="ECO:0008006" key="3">
    <source>
        <dbReference type="Google" id="ProtNLM"/>
    </source>
</evidence>
<dbReference type="InterPro" id="IPR043502">
    <property type="entry name" value="DNA/RNA_pol_sf"/>
</dbReference>
<keyword evidence="2" id="KW-1185">Reference proteome</keyword>
<dbReference type="AlphaFoldDB" id="G4ZED3"/>
<feature type="non-terminal residue" evidence="1">
    <location>
        <position position="544"/>
    </location>
</feature>
<dbReference type="EMBL" id="JH159154">
    <property type="protein sequence ID" value="EGZ18398.1"/>
    <property type="molecule type" value="Genomic_DNA"/>
</dbReference>
<evidence type="ECO:0000313" key="1">
    <source>
        <dbReference type="EMBL" id="EGZ18398.1"/>
    </source>
</evidence>
<dbReference type="RefSeq" id="XP_009527456.1">
    <property type="nucleotide sequence ID" value="XM_009529161.1"/>
</dbReference>
<sequence>MVRAISLLVTRTNMTLAETIRLWRGQSASSPTPNKALVHDHFPWLLHEYEHVNLLIRTATQGVKHVFQVDGTQQTCPVPNHKSAAVMRNALIRSIRDGQRSGACLVVSRDAASRWRLHYSPFGCVEKTDADLTVEARVIHDLSFPLGHSTNAWSDQHSIPTLVYELVDIIAHRIIALRKANPTLIIKIMKGDVKSAYKNLHVHEDVSAFFAGSLPDEDVTIIDLALPFGWTGSAAHYGVFGTAISHIVRRESPNTLDPTNPDTTPFFCFDWVDDHVLVEYETHDRLQACDSALRLAMTAVLGPRAINNKKFTEWSTNVVTLGPEWDSVAMTVSMPVSKLQKALGRVEAVLVSSQTTRTALAKLLGSLRHVCSCIRPAKPFFQQLVALWKRSPRVRPISLTLEARLVLAWFAHILRFGRLRGVPLEYFCGLPAPAVHLYMDASDSGLCVLNPVRHEFIRLQFDTVEQALIKQRRLSINVREQFSALVAVLCWGKHWRSSSRTTLTHVRFWIDNAAAVTWYNKLTSTNPLSQEMNRIFGAVEAEWS</sequence>
<gene>
    <name evidence="1" type="ORF">PHYSODRAFT_559266</name>
</gene>
<dbReference type="SUPFAM" id="SSF56672">
    <property type="entry name" value="DNA/RNA polymerases"/>
    <property type="match status" value="1"/>
</dbReference>
<reference evidence="1 2" key="1">
    <citation type="journal article" date="2006" name="Science">
        <title>Phytophthora genome sequences uncover evolutionary origins and mechanisms of pathogenesis.</title>
        <authorList>
            <person name="Tyler B.M."/>
            <person name="Tripathy S."/>
            <person name="Zhang X."/>
            <person name="Dehal P."/>
            <person name="Jiang R.H."/>
            <person name="Aerts A."/>
            <person name="Arredondo F.D."/>
            <person name="Baxter L."/>
            <person name="Bensasson D."/>
            <person name="Beynon J.L."/>
            <person name="Chapman J."/>
            <person name="Damasceno C.M."/>
            <person name="Dorrance A.E."/>
            <person name="Dou D."/>
            <person name="Dickerman A.W."/>
            <person name="Dubchak I.L."/>
            <person name="Garbelotto M."/>
            <person name="Gijzen M."/>
            <person name="Gordon S.G."/>
            <person name="Govers F."/>
            <person name="Grunwald N.J."/>
            <person name="Huang W."/>
            <person name="Ivors K.L."/>
            <person name="Jones R.W."/>
            <person name="Kamoun S."/>
            <person name="Krampis K."/>
            <person name="Lamour K.H."/>
            <person name="Lee M.K."/>
            <person name="McDonald W.H."/>
            <person name="Medina M."/>
            <person name="Meijer H.J."/>
            <person name="Nordberg E.K."/>
            <person name="Maclean D.J."/>
            <person name="Ospina-Giraldo M.D."/>
            <person name="Morris P.F."/>
            <person name="Phuntumart V."/>
            <person name="Putnam N.H."/>
            <person name="Rash S."/>
            <person name="Rose J.K."/>
            <person name="Sakihama Y."/>
            <person name="Salamov A.A."/>
            <person name="Savidor A."/>
            <person name="Scheuring C.F."/>
            <person name="Smith B.M."/>
            <person name="Sobral B.W."/>
            <person name="Terry A."/>
            <person name="Torto-Alalibo T.A."/>
            <person name="Win J."/>
            <person name="Xu Z."/>
            <person name="Zhang H."/>
            <person name="Grigoriev I.V."/>
            <person name="Rokhsar D.S."/>
            <person name="Boore J.L."/>
        </authorList>
    </citation>
    <scope>NUCLEOTIDE SEQUENCE [LARGE SCALE GENOMIC DNA]</scope>
    <source>
        <strain evidence="1 2">P6497</strain>
    </source>
</reference>
<dbReference type="PANTHER" id="PTHR33050">
    <property type="entry name" value="REVERSE TRANSCRIPTASE DOMAIN-CONTAINING PROTEIN"/>
    <property type="match status" value="1"/>
</dbReference>
<name>G4ZED3_PHYSP</name>
<dbReference type="Proteomes" id="UP000002640">
    <property type="component" value="Unassembled WGS sequence"/>
</dbReference>
<organism evidence="1 2">
    <name type="scientific">Phytophthora sojae (strain P6497)</name>
    <name type="common">Soybean stem and root rot agent</name>
    <name type="synonym">Phytophthora megasperma f. sp. glycines</name>
    <dbReference type="NCBI Taxonomy" id="1094619"/>
    <lineage>
        <taxon>Eukaryota</taxon>
        <taxon>Sar</taxon>
        <taxon>Stramenopiles</taxon>
        <taxon>Oomycota</taxon>
        <taxon>Peronosporomycetes</taxon>
        <taxon>Peronosporales</taxon>
        <taxon>Peronosporaceae</taxon>
        <taxon>Phytophthora</taxon>
    </lineage>
</organism>
<dbReference type="InParanoid" id="G4ZED3"/>
<dbReference type="KEGG" id="psoj:PHYSODRAFT_559266"/>
<dbReference type="InterPro" id="IPR052055">
    <property type="entry name" value="Hepadnavirus_pol/RT"/>
</dbReference>
<protein>
    <recommendedName>
        <fullName evidence="3">Reverse transcriptase domain-containing protein</fullName>
    </recommendedName>
</protein>
<dbReference type="PANTHER" id="PTHR33050:SF7">
    <property type="entry name" value="RIBONUCLEASE H"/>
    <property type="match status" value="1"/>
</dbReference>